<dbReference type="Proteomes" id="UP001239085">
    <property type="component" value="Unassembled WGS sequence"/>
</dbReference>
<dbReference type="InterPro" id="IPR042070">
    <property type="entry name" value="PucR_C-HTH_sf"/>
</dbReference>
<organism evidence="3 4">
    <name type="scientific">Microbacterium murale</name>
    <dbReference type="NCBI Taxonomy" id="1081040"/>
    <lineage>
        <taxon>Bacteria</taxon>
        <taxon>Bacillati</taxon>
        <taxon>Actinomycetota</taxon>
        <taxon>Actinomycetes</taxon>
        <taxon>Micrococcales</taxon>
        <taxon>Microbacteriaceae</taxon>
        <taxon>Microbacterium</taxon>
    </lineage>
</organism>
<dbReference type="PANTHER" id="PTHR33744:SF1">
    <property type="entry name" value="DNA-BINDING TRANSCRIPTIONAL ACTIVATOR ADER"/>
    <property type="match status" value="1"/>
</dbReference>
<evidence type="ECO:0000313" key="4">
    <source>
        <dbReference type="Proteomes" id="UP001239085"/>
    </source>
</evidence>
<sequence>MDAQITGDSIEVASAVLTAATAEPGQIPEDLRRMLADADGRALLGQLRNAQLTQARLRRRAAELEALFSTARELVRLQDVDEVLQRLVERAHELMGTDVTYLSEFETGSGQLRVRHSKGTATPEFRDLLVPAGYGLASLVARTREPVWVAQYEQMSDAPHDERIDAAVRAEGLVSFLGVPLAVGDEVLGALFACNRFPHDFSPEQVLLLSAFADHAASVLHSARVLADAESAKERTEQANRELERNLAATELAGVVHEELTGAVISGGTVIDIVATLARRLGGRVLALDAQGRPLDTGMASGLDDLPPLSALTAAIGRSHENGHASEVSTARSEWLVTAIIGADRVLGAIIAEDPHGLPEDVARRTLERAAHVAALVSFKQDAVAAIRAEHRARWLLSVLSGDVRASADDVLIAPPAHLTGCTLIELAGLGGGSAVAVAERAVGDDGLVAQLDRRIVVSWTSPDVMAATERARRVVADAVREPSIFAVAVVRDLVPGELPSIVRRLTADVDFLPALGVTGTTVSSDAFAPYHALVPHDPQTVSRFISDVVGPVIAWDERRGTVLFDTLASYFDSGENRAVVADQMHIHANTVQQRLERVRALLHGDMGDPEFRFRLQSAVRLERLRRSIREAAGS</sequence>
<comment type="caution">
    <text evidence="3">The sequence shown here is derived from an EMBL/GenBank/DDBJ whole genome shotgun (WGS) entry which is preliminary data.</text>
</comment>
<reference evidence="3 4" key="1">
    <citation type="submission" date="2023-07" db="EMBL/GenBank/DDBJ databases">
        <title>Comparative genomics of wheat-associated soil bacteria to identify genetic determinants of phenazine resistance.</title>
        <authorList>
            <person name="Mouncey N."/>
        </authorList>
    </citation>
    <scope>NUCLEOTIDE SEQUENCE [LARGE SCALE GENOMIC DNA]</scope>
    <source>
        <strain evidence="3 4">W2I7</strain>
    </source>
</reference>
<keyword evidence="4" id="KW-1185">Reference proteome</keyword>
<accession>A0ABU0P5Y3</accession>
<dbReference type="Pfam" id="PF13556">
    <property type="entry name" value="HTH_30"/>
    <property type="match status" value="1"/>
</dbReference>
<dbReference type="SUPFAM" id="SSF55781">
    <property type="entry name" value="GAF domain-like"/>
    <property type="match status" value="1"/>
</dbReference>
<protein>
    <recommendedName>
        <fullName evidence="2">GAF domain-containing protein</fullName>
    </recommendedName>
</protein>
<dbReference type="InterPro" id="IPR025736">
    <property type="entry name" value="PucR_C-HTH_dom"/>
</dbReference>
<dbReference type="EMBL" id="JAUSXK010000001">
    <property type="protein sequence ID" value="MDQ0642735.1"/>
    <property type="molecule type" value="Genomic_DNA"/>
</dbReference>
<dbReference type="Pfam" id="PF13185">
    <property type="entry name" value="GAF_2"/>
    <property type="match status" value="1"/>
</dbReference>
<dbReference type="PANTHER" id="PTHR33744">
    <property type="entry name" value="CARBOHYDRATE DIACID REGULATOR"/>
    <property type="match status" value="1"/>
</dbReference>
<evidence type="ECO:0000313" key="3">
    <source>
        <dbReference type="EMBL" id="MDQ0642735.1"/>
    </source>
</evidence>
<feature type="domain" description="GAF" evidence="2">
    <location>
        <begin position="79"/>
        <end position="230"/>
    </location>
</feature>
<proteinExistence type="predicted"/>
<dbReference type="InterPro" id="IPR003018">
    <property type="entry name" value="GAF"/>
</dbReference>
<dbReference type="InterPro" id="IPR051448">
    <property type="entry name" value="CdaR-like_regulators"/>
</dbReference>
<gene>
    <name evidence="3" type="ORF">QFZ46_000895</name>
</gene>
<dbReference type="RefSeq" id="WP_307358745.1">
    <property type="nucleotide sequence ID" value="NZ_JAUSXK010000001.1"/>
</dbReference>
<evidence type="ECO:0000259" key="2">
    <source>
        <dbReference type="SMART" id="SM00065"/>
    </source>
</evidence>
<name>A0ABU0P5Y3_9MICO</name>
<feature type="coiled-coil region" evidence="1">
    <location>
        <begin position="226"/>
        <end position="253"/>
    </location>
</feature>
<dbReference type="Gene3D" id="1.10.10.2840">
    <property type="entry name" value="PucR C-terminal helix-turn-helix domain"/>
    <property type="match status" value="1"/>
</dbReference>
<evidence type="ECO:0000256" key="1">
    <source>
        <dbReference type="SAM" id="Coils"/>
    </source>
</evidence>
<dbReference type="InterPro" id="IPR029016">
    <property type="entry name" value="GAF-like_dom_sf"/>
</dbReference>
<dbReference type="SMART" id="SM00065">
    <property type="entry name" value="GAF"/>
    <property type="match status" value="1"/>
</dbReference>
<keyword evidence="1" id="KW-0175">Coiled coil</keyword>
<dbReference type="Gene3D" id="3.30.450.40">
    <property type="match status" value="1"/>
</dbReference>